<protein>
    <recommendedName>
        <fullName evidence="3">F-box domain-containing protein</fullName>
    </recommendedName>
</protein>
<dbReference type="Gene3D" id="3.80.10.10">
    <property type="entry name" value="Ribonuclease Inhibitor"/>
    <property type="match status" value="1"/>
</dbReference>
<proteinExistence type="predicted"/>
<name>A0ABR3EP67_9AGAR</name>
<feature type="non-terminal residue" evidence="1">
    <location>
        <position position="1"/>
    </location>
</feature>
<organism evidence="1 2">
    <name type="scientific">Marasmius crinis-equi</name>
    <dbReference type="NCBI Taxonomy" id="585013"/>
    <lineage>
        <taxon>Eukaryota</taxon>
        <taxon>Fungi</taxon>
        <taxon>Dikarya</taxon>
        <taxon>Basidiomycota</taxon>
        <taxon>Agaricomycotina</taxon>
        <taxon>Agaricomycetes</taxon>
        <taxon>Agaricomycetidae</taxon>
        <taxon>Agaricales</taxon>
        <taxon>Marasmiineae</taxon>
        <taxon>Marasmiaceae</taxon>
        <taxon>Marasmius</taxon>
    </lineage>
</organism>
<evidence type="ECO:0000313" key="2">
    <source>
        <dbReference type="Proteomes" id="UP001465976"/>
    </source>
</evidence>
<keyword evidence="2" id="KW-1185">Reference proteome</keyword>
<reference evidence="1 2" key="1">
    <citation type="submission" date="2024-02" db="EMBL/GenBank/DDBJ databases">
        <title>A draft genome for the cacao thread blight pathogen Marasmius crinis-equi.</title>
        <authorList>
            <person name="Cohen S.P."/>
            <person name="Baruah I.K."/>
            <person name="Amoako-Attah I."/>
            <person name="Bukari Y."/>
            <person name="Meinhardt L.W."/>
            <person name="Bailey B.A."/>
        </authorList>
    </citation>
    <scope>NUCLEOTIDE SEQUENCE [LARGE SCALE GENOMIC DNA]</scope>
    <source>
        <strain evidence="1 2">GH-76</strain>
    </source>
</reference>
<accession>A0ABR3EP67</accession>
<evidence type="ECO:0000313" key="1">
    <source>
        <dbReference type="EMBL" id="KAL0564669.1"/>
    </source>
</evidence>
<gene>
    <name evidence="1" type="ORF">V5O48_017370</name>
</gene>
<dbReference type="Gene3D" id="1.20.1280.50">
    <property type="match status" value="1"/>
</dbReference>
<comment type="caution">
    <text evidence="1">The sequence shown here is derived from an EMBL/GenBank/DDBJ whole genome shotgun (WGS) entry which is preliminary data.</text>
</comment>
<dbReference type="InterPro" id="IPR032675">
    <property type="entry name" value="LRR_dom_sf"/>
</dbReference>
<sequence>LIGSTVSKGEEKRLLRSAFGSFNSDSVHLPPILTDVSSMAQIYTNSSDKHALSQLILNHECEVNSYDREIAKRRGSIALLETRKNGALKTMAKLRTFLSPIHKLPTELLTRVFMGILDYPERWYGHRRRMAFILSHVCQRWRDVSLSFPTLWTSLYLLEADWHASGLADIVTCYMVRSQNHPLTLNLGLPNKGDLHGGRLRPALEVLVRHSARWQSLTISGCPIRLLDHPVFYTIKNQLPLLQHLDFQQLHTVRHIATDYDVFSDCPRLSTIRMEWLPSYVQEGPLLSEMQLPWSQVRTWKVSVREFTTLMSRPCKRLKTLCIRDLDQDDPEDFSVNEKLVSKISSLKLEGCGMALLSLLDATSFPHLSSLDISSYKPILNAPLLDSLARITCLNLNVSPDLLVGSAEIVSLLRQTPMLHTFCLGSYFSDSVLSQEFFGSLTLSHERILTPTPLLPALENFTLWLSRVPEADAKAILDMLTSRWLPDPDYAKLVGAASLKNVTIKLNRDRVEKTFFSSDMPALLDLRAAGMRIDVVCSIQYF</sequence>
<evidence type="ECO:0008006" key="3">
    <source>
        <dbReference type="Google" id="ProtNLM"/>
    </source>
</evidence>
<dbReference type="EMBL" id="JBAHYK010002638">
    <property type="protein sequence ID" value="KAL0564669.1"/>
    <property type="molecule type" value="Genomic_DNA"/>
</dbReference>
<dbReference type="Proteomes" id="UP001465976">
    <property type="component" value="Unassembled WGS sequence"/>
</dbReference>
<dbReference type="SUPFAM" id="SSF52047">
    <property type="entry name" value="RNI-like"/>
    <property type="match status" value="1"/>
</dbReference>